<dbReference type="EMBL" id="KL648605">
    <property type="protein sequence ID" value="KEY67731.1"/>
    <property type="molecule type" value="Genomic_DNA"/>
</dbReference>
<protein>
    <submittedName>
        <fullName evidence="2">Uncharacterized protein</fullName>
    </submittedName>
</protein>
<accession>A0A084AR02</accession>
<feature type="region of interest" description="Disordered" evidence="1">
    <location>
        <begin position="1"/>
        <end position="52"/>
    </location>
</feature>
<evidence type="ECO:0000313" key="2">
    <source>
        <dbReference type="EMBL" id="KEY67731.1"/>
    </source>
</evidence>
<proteinExistence type="predicted"/>
<dbReference type="HOGENOM" id="CLU_1240827_0_0_1"/>
<dbReference type="Proteomes" id="UP000028045">
    <property type="component" value="Unassembled WGS sequence"/>
</dbReference>
<reference evidence="2 3" key="1">
    <citation type="journal article" date="2014" name="BMC Genomics">
        <title>Comparative genome sequencing reveals chemotype-specific gene clusters in the toxigenic black mold Stachybotrys.</title>
        <authorList>
            <person name="Semeiks J."/>
            <person name="Borek D."/>
            <person name="Otwinowski Z."/>
            <person name="Grishin N.V."/>
        </authorList>
    </citation>
    <scope>NUCLEOTIDE SEQUENCE [LARGE SCALE GENOMIC DNA]</scope>
    <source>
        <strain evidence="3">CBS 109288 / IBT 7711</strain>
    </source>
</reference>
<name>A0A084AR02_STACB</name>
<feature type="compositionally biased region" description="Basic and acidic residues" evidence="1">
    <location>
        <begin position="8"/>
        <end position="17"/>
    </location>
</feature>
<evidence type="ECO:0000313" key="3">
    <source>
        <dbReference type="Proteomes" id="UP000028045"/>
    </source>
</evidence>
<evidence type="ECO:0000256" key="1">
    <source>
        <dbReference type="SAM" id="MobiDB-lite"/>
    </source>
</evidence>
<organism evidence="2 3">
    <name type="scientific">Stachybotrys chartarum (strain CBS 109288 / IBT 7711)</name>
    <name type="common">Toxic black mold</name>
    <name type="synonym">Stilbospora chartarum</name>
    <dbReference type="NCBI Taxonomy" id="1280523"/>
    <lineage>
        <taxon>Eukaryota</taxon>
        <taxon>Fungi</taxon>
        <taxon>Dikarya</taxon>
        <taxon>Ascomycota</taxon>
        <taxon>Pezizomycotina</taxon>
        <taxon>Sordariomycetes</taxon>
        <taxon>Hypocreomycetidae</taxon>
        <taxon>Hypocreales</taxon>
        <taxon>Stachybotryaceae</taxon>
        <taxon>Stachybotrys</taxon>
    </lineage>
</organism>
<dbReference type="AlphaFoldDB" id="A0A084AR02"/>
<sequence length="223" mass="24867">MWALAKAPCREEPKGDKNPATARETVQYGSPASSRAHRSGTRSLQRHPGPPCLKWAPLARISSQDTPKPGKTPLHPLARVRASFPALLLEPVPSFSGLDCSAQSVTPFRLRALFPRSIPRFTLVFPLRRITTTSPHTDLIRLDRRSFAFCCENPETRNPLLTVPPLSVRPPGLHTSQFAHWFVLVQTSGHCAVPHHCPPPARRLLPPVRTQQPNHWLCLPHES</sequence>
<keyword evidence="3" id="KW-1185">Reference proteome</keyword>
<gene>
    <name evidence="2" type="ORF">S7711_10795</name>
</gene>